<proteinExistence type="predicted"/>
<gene>
    <name evidence="1" type="ORF">HKD42_03995</name>
</gene>
<dbReference type="InterPro" id="IPR014942">
    <property type="entry name" value="AbiEii"/>
</dbReference>
<sequence>MAKEMKNIGASVRARLLNIARDQNQTFNFVLNRYAIERLLYRLSQSKHVDRFVLKGATLLMTWFDEPFRGTQDLDLLGYGDPDPDAVLDLFREILAIDDQDGVHFDATAARIDRIREEVEYGGVRIRTIAEIGGAKVPVSVDIGFGDATEPGAENLDFPVMLEMSPPKLQGYARETVIAEKFQAMVSLGHANTRLKDYYDIWILSQSFTFEDGRLPQAIAATFDRRGTPIPVDLPDGLTPEFAANDQKKKQWQSFIGGVALDPGSLSHVVESIASFIMPHAGLAAKL</sequence>
<keyword evidence="1" id="KW-0808">Transferase</keyword>
<dbReference type="Proteomes" id="UP000561181">
    <property type="component" value="Unassembled WGS sequence"/>
</dbReference>
<dbReference type="EMBL" id="JABCRE010000002">
    <property type="protein sequence ID" value="NMW31215.1"/>
    <property type="molecule type" value="Genomic_DNA"/>
</dbReference>
<evidence type="ECO:0000313" key="1">
    <source>
        <dbReference type="EMBL" id="NMW31215.1"/>
    </source>
</evidence>
<reference evidence="1 2" key="1">
    <citation type="submission" date="2020-04" db="EMBL/GenBank/DDBJ databases">
        <authorList>
            <person name="Liu A."/>
        </authorList>
    </citation>
    <scope>NUCLEOTIDE SEQUENCE [LARGE SCALE GENOMIC DNA]</scope>
    <source>
        <strain evidence="1 2">RZ02</strain>
    </source>
</reference>
<dbReference type="Pfam" id="PF08843">
    <property type="entry name" value="AbiEii"/>
    <property type="match status" value="1"/>
</dbReference>
<dbReference type="GO" id="GO:0016740">
    <property type="term" value="F:transferase activity"/>
    <property type="evidence" value="ECO:0007669"/>
    <property type="project" value="UniProtKB-KW"/>
</dbReference>
<organism evidence="1 2">
    <name type="scientific">Pontixanthobacter rizhaonensis</name>
    <dbReference type="NCBI Taxonomy" id="2730337"/>
    <lineage>
        <taxon>Bacteria</taxon>
        <taxon>Pseudomonadati</taxon>
        <taxon>Pseudomonadota</taxon>
        <taxon>Alphaproteobacteria</taxon>
        <taxon>Sphingomonadales</taxon>
        <taxon>Erythrobacteraceae</taxon>
        <taxon>Pontixanthobacter</taxon>
    </lineage>
</organism>
<keyword evidence="2" id="KW-1185">Reference proteome</keyword>
<dbReference type="AlphaFoldDB" id="A0A848QM10"/>
<evidence type="ECO:0000313" key="2">
    <source>
        <dbReference type="Proteomes" id="UP000561181"/>
    </source>
</evidence>
<protein>
    <submittedName>
        <fullName evidence="1">Nucleotidyl transferase AbiEii/AbiGii toxin family protein</fullName>
    </submittedName>
</protein>
<accession>A0A848QM10</accession>
<comment type="caution">
    <text evidence="1">The sequence shown here is derived from an EMBL/GenBank/DDBJ whole genome shotgun (WGS) entry which is preliminary data.</text>
</comment>
<name>A0A848QM10_9SPHN</name>